<accession>A0ABV7EWN5</accession>
<dbReference type="SMART" id="SM01118">
    <property type="entry name" value="CYTH"/>
    <property type="match status" value="1"/>
</dbReference>
<comment type="caution">
    <text evidence="2">The sequence shown here is derived from an EMBL/GenBank/DDBJ whole genome shotgun (WGS) entry which is preliminary data.</text>
</comment>
<evidence type="ECO:0000313" key="3">
    <source>
        <dbReference type="Proteomes" id="UP001595462"/>
    </source>
</evidence>
<dbReference type="Pfam" id="PF01928">
    <property type="entry name" value="CYTH"/>
    <property type="match status" value="1"/>
</dbReference>
<dbReference type="InterPro" id="IPR023577">
    <property type="entry name" value="CYTH_domain"/>
</dbReference>
<organism evidence="2 3">
    <name type="scientific">Salinisphaera aquimarina</name>
    <dbReference type="NCBI Taxonomy" id="2094031"/>
    <lineage>
        <taxon>Bacteria</taxon>
        <taxon>Pseudomonadati</taxon>
        <taxon>Pseudomonadota</taxon>
        <taxon>Gammaproteobacteria</taxon>
        <taxon>Salinisphaerales</taxon>
        <taxon>Salinisphaeraceae</taxon>
        <taxon>Salinisphaera</taxon>
    </lineage>
</organism>
<evidence type="ECO:0000313" key="2">
    <source>
        <dbReference type="EMBL" id="MFC3106288.1"/>
    </source>
</evidence>
<dbReference type="PROSITE" id="PS51707">
    <property type="entry name" value="CYTH"/>
    <property type="match status" value="1"/>
</dbReference>
<evidence type="ECO:0000259" key="1">
    <source>
        <dbReference type="PROSITE" id="PS51707"/>
    </source>
</evidence>
<name>A0ABV7EWN5_9GAMM</name>
<dbReference type="PANTHER" id="PTHR21028">
    <property type="entry name" value="SI:CH211-156B7.4"/>
    <property type="match status" value="1"/>
</dbReference>
<protein>
    <submittedName>
        <fullName evidence="2">Class IV adenylate cyclase</fullName>
    </submittedName>
</protein>
<dbReference type="CDD" id="cd07890">
    <property type="entry name" value="CYTH-like_AC_IV-like"/>
    <property type="match status" value="1"/>
</dbReference>
<dbReference type="RefSeq" id="WP_380691918.1">
    <property type="nucleotide sequence ID" value="NZ_JBHRSS010000010.1"/>
</dbReference>
<dbReference type="InterPro" id="IPR008173">
    <property type="entry name" value="Adenylyl_cyclase_CyaB"/>
</dbReference>
<dbReference type="SUPFAM" id="SSF55154">
    <property type="entry name" value="CYTH-like phosphatases"/>
    <property type="match status" value="1"/>
</dbReference>
<sequence>MARNIEIKARIDDRESLLRAVVAVADDGPYEIRQHDTFFACAEGRLKLRDFGDASGELIFYRRADAAGPKPSFYRRTATDDPAGLRQTLADALGVLGEVIKTRMLFMAGRTRIHIDRVQGLGDFVELEVVLAEREPENAGQAEAAALMRALAIDDASLVEGAYMDLLIARRGP</sequence>
<dbReference type="PANTHER" id="PTHR21028:SF2">
    <property type="entry name" value="CYTH DOMAIN-CONTAINING PROTEIN"/>
    <property type="match status" value="1"/>
</dbReference>
<dbReference type="EMBL" id="JBHRSS010000010">
    <property type="protein sequence ID" value="MFC3106288.1"/>
    <property type="molecule type" value="Genomic_DNA"/>
</dbReference>
<proteinExistence type="predicted"/>
<dbReference type="Proteomes" id="UP001595462">
    <property type="component" value="Unassembled WGS sequence"/>
</dbReference>
<reference evidence="3" key="1">
    <citation type="journal article" date="2019" name="Int. J. Syst. Evol. Microbiol.">
        <title>The Global Catalogue of Microorganisms (GCM) 10K type strain sequencing project: providing services to taxonomists for standard genome sequencing and annotation.</title>
        <authorList>
            <consortium name="The Broad Institute Genomics Platform"/>
            <consortium name="The Broad Institute Genome Sequencing Center for Infectious Disease"/>
            <person name="Wu L."/>
            <person name="Ma J."/>
        </authorList>
    </citation>
    <scope>NUCLEOTIDE SEQUENCE [LARGE SCALE GENOMIC DNA]</scope>
    <source>
        <strain evidence="3">KCTC 52640</strain>
    </source>
</reference>
<gene>
    <name evidence="2" type="ORF">ACFOSU_20630</name>
</gene>
<feature type="domain" description="CYTH" evidence="1">
    <location>
        <begin position="2"/>
        <end position="169"/>
    </location>
</feature>
<keyword evidence="3" id="KW-1185">Reference proteome</keyword>
<dbReference type="Gene3D" id="2.40.320.10">
    <property type="entry name" value="Hypothetical Protein Pfu-838710-001"/>
    <property type="match status" value="1"/>
</dbReference>
<dbReference type="InterPro" id="IPR033469">
    <property type="entry name" value="CYTH-like_dom_sf"/>
</dbReference>